<dbReference type="InterPro" id="IPR020904">
    <property type="entry name" value="Sc_DH/Rdtase_CS"/>
</dbReference>
<keyword evidence="6" id="KW-1185">Reference proteome</keyword>
<dbReference type="PRINTS" id="PR00081">
    <property type="entry name" value="GDHRDH"/>
</dbReference>
<evidence type="ECO:0000256" key="3">
    <source>
        <dbReference type="RuleBase" id="RU000363"/>
    </source>
</evidence>
<keyword evidence="2" id="KW-0560">Oxidoreductase</keyword>
<dbReference type="GO" id="GO:0016491">
    <property type="term" value="F:oxidoreductase activity"/>
    <property type="evidence" value="ECO:0007669"/>
    <property type="project" value="UniProtKB-KW"/>
</dbReference>
<evidence type="ECO:0000256" key="2">
    <source>
        <dbReference type="ARBA" id="ARBA00023002"/>
    </source>
</evidence>
<dbReference type="Proteomes" id="UP000256727">
    <property type="component" value="Unassembled WGS sequence"/>
</dbReference>
<evidence type="ECO:0000256" key="1">
    <source>
        <dbReference type="ARBA" id="ARBA00006484"/>
    </source>
</evidence>
<dbReference type="InterPro" id="IPR057326">
    <property type="entry name" value="KR_dom"/>
</dbReference>
<proteinExistence type="inferred from homology"/>
<dbReference type="OrthoDB" id="7064009at2"/>
<evidence type="ECO:0000259" key="4">
    <source>
        <dbReference type="SMART" id="SM00822"/>
    </source>
</evidence>
<protein>
    <submittedName>
        <fullName evidence="5">3-oxoacyl-[acyl-carrier protein] reductase</fullName>
    </submittedName>
</protein>
<evidence type="ECO:0000313" key="5">
    <source>
        <dbReference type="EMBL" id="REE04218.1"/>
    </source>
</evidence>
<dbReference type="InterPro" id="IPR050259">
    <property type="entry name" value="SDR"/>
</dbReference>
<dbReference type="PANTHER" id="PTHR42879">
    <property type="entry name" value="3-OXOACYL-(ACYL-CARRIER-PROTEIN) REDUCTASE"/>
    <property type="match status" value="1"/>
</dbReference>
<dbReference type="InterPro" id="IPR002347">
    <property type="entry name" value="SDR_fam"/>
</dbReference>
<dbReference type="AlphaFoldDB" id="A0A3D9LCX9"/>
<dbReference type="EMBL" id="QREH01000001">
    <property type="protein sequence ID" value="REE04218.1"/>
    <property type="molecule type" value="Genomic_DNA"/>
</dbReference>
<dbReference type="SMART" id="SM00822">
    <property type="entry name" value="PKS_KR"/>
    <property type="match status" value="1"/>
</dbReference>
<gene>
    <name evidence="5" type="ORF">C8E99_2045</name>
</gene>
<reference evidence="5 6" key="1">
    <citation type="submission" date="2018-07" db="EMBL/GenBank/DDBJ databases">
        <title>Sequencing the genomes of 1000 actinobacteria strains.</title>
        <authorList>
            <person name="Klenk H.-P."/>
        </authorList>
    </citation>
    <scope>NUCLEOTIDE SEQUENCE [LARGE SCALE GENOMIC DNA]</scope>
    <source>
        <strain evidence="5 6">DSM 14442</strain>
    </source>
</reference>
<organism evidence="5 6">
    <name type="scientific">Citricoccus muralis</name>
    <dbReference type="NCBI Taxonomy" id="169134"/>
    <lineage>
        <taxon>Bacteria</taxon>
        <taxon>Bacillati</taxon>
        <taxon>Actinomycetota</taxon>
        <taxon>Actinomycetes</taxon>
        <taxon>Micrococcales</taxon>
        <taxon>Micrococcaceae</taxon>
        <taxon>Citricoccus</taxon>
    </lineage>
</organism>
<sequence length="249" mass="25357">MKALKDKVAVITGGASGIGAAVARLYAENGAAIAVLDRDAAAGAAVIGHLTEAGATALFAEVDVTSSDSVRQAMDSVAEQLRGIDILVTAAGILDEKPMAEMTEQDFDRTVDIDLKGVFLAGRWALPHLQARGGGRIINIASQLGIKGGTGLVHYVAAKAGVIGMTKAMALELAPEGILVNAIAPGPIDTPLLNGVTEEWKAAKRAELPLGRFGTAEEIAPTALLLASSPGGDIYVGQTLGPNSGDVMP</sequence>
<evidence type="ECO:0000313" key="6">
    <source>
        <dbReference type="Proteomes" id="UP000256727"/>
    </source>
</evidence>
<dbReference type="RefSeq" id="WP_115932189.1">
    <property type="nucleotide sequence ID" value="NZ_QREH01000001.1"/>
</dbReference>
<dbReference type="PROSITE" id="PS00061">
    <property type="entry name" value="ADH_SHORT"/>
    <property type="match status" value="1"/>
</dbReference>
<dbReference type="PRINTS" id="PR00080">
    <property type="entry name" value="SDRFAMILY"/>
</dbReference>
<dbReference type="Gene3D" id="3.40.50.720">
    <property type="entry name" value="NAD(P)-binding Rossmann-like Domain"/>
    <property type="match status" value="1"/>
</dbReference>
<dbReference type="InterPro" id="IPR036291">
    <property type="entry name" value="NAD(P)-bd_dom_sf"/>
</dbReference>
<comment type="caution">
    <text evidence="5">The sequence shown here is derived from an EMBL/GenBank/DDBJ whole genome shotgun (WGS) entry which is preliminary data.</text>
</comment>
<dbReference type="Pfam" id="PF00106">
    <property type="entry name" value="adh_short"/>
    <property type="match status" value="1"/>
</dbReference>
<dbReference type="PANTHER" id="PTHR42879:SF2">
    <property type="entry name" value="3-OXOACYL-[ACYL-CARRIER-PROTEIN] REDUCTASE FABG"/>
    <property type="match status" value="1"/>
</dbReference>
<dbReference type="FunFam" id="3.40.50.720:FF:000084">
    <property type="entry name" value="Short-chain dehydrogenase reductase"/>
    <property type="match status" value="1"/>
</dbReference>
<accession>A0A3D9LCX9</accession>
<comment type="similarity">
    <text evidence="1 3">Belongs to the short-chain dehydrogenases/reductases (SDR) family.</text>
</comment>
<name>A0A3D9LCX9_9MICC</name>
<dbReference type="GO" id="GO:0032787">
    <property type="term" value="P:monocarboxylic acid metabolic process"/>
    <property type="evidence" value="ECO:0007669"/>
    <property type="project" value="UniProtKB-ARBA"/>
</dbReference>
<feature type="domain" description="Ketoreductase" evidence="4">
    <location>
        <begin position="7"/>
        <end position="186"/>
    </location>
</feature>
<dbReference type="SUPFAM" id="SSF51735">
    <property type="entry name" value="NAD(P)-binding Rossmann-fold domains"/>
    <property type="match status" value="1"/>
</dbReference>